<name>A0AAE0WT39_9PEZI</name>
<evidence type="ECO:0000313" key="2">
    <source>
        <dbReference type="Proteomes" id="UP001274830"/>
    </source>
</evidence>
<proteinExistence type="predicted"/>
<protein>
    <submittedName>
        <fullName evidence="1">Uncharacterized protein</fullName>
    </submittedName>
</protein>
<reference evidence="1" key="1">
    <citation type="submission" date="2023-07" db="EMBL/GenBank/DDBJ databases">
        <title>Black Yeasts Isolated from many extreme environments.</title>
        <authorList>
            <person name="Coleine C."/>
            <person name="Stajich J.E."/>
            <person name="Selbmann L."/>
        </authorList>
    </citation>
    <scope>NUCLEOTIDE SEQUENCE</scope>
    <source>
        <strain evidence="1">CCFEE 5485</strain>
    </source>
</reference>
<organism evidence="1 2">
    <name type="scientific">Recurvomyces mirabilis</name>
    <dbReference type="NCBI Taxonomy" id="574656"/>
    <lineage>
        <taxon>Eukaryota</taxon>
        <taxon>Fungi</taxon>
        <taxon>Dikarya</taxon>
        <taxon>Ascomycota</taxon>
        <taxon>Pezizomycotina</taxon>
        <taxon>Dothideomycetes</taxon>
        <taxon>Dothideomycetidae</taxon>
        <taxon>Mycosphaerellales</taxon>
        <taxon>Teratosphaeriaceae</taxon>
        <taxon>Recurvomyces</taxon>
    </lineage>
</organism>
<keyword evidence="2" id="KW-1185">Reference proteome</keyword>
<gene>
    <name evidence="1" type="ORF">LTR78_002881</name>
</gene>
<evidence type="ECO:0000313" key="1">
    <source>
        <dbReference type="EMBL" id="KAK3677343.1"/>
    </source>
</evidence>
<accession>A0AAE0WT39</accession>
<dbReference type="AlphaFoldDB" id="A0AAE0WT39"/>
<sequence>MSDHENTHSELVGASYNFNQEQAGQRLVQQLCHARGTKLIAPLLAHAHSPAVEELEYDRARHKHVKPEQVEQFNLTLLYSDWLRVPSILPNFEAPVVSSMSTANHSELPSSAKGDQAMDAMEHENTPTIAKNKLPTTPIVSRDILIPITPATTVSRAASTIDEVTSPAMVFESAKQSTANNGENKKTSHRTRKIVKRIKPPDVKATKLSYKEGTSRVPQSISDLVAAIEALKRSSSGLPIRAPLRVDEKFRAHFDRSVGRLRSESALMEWYGDTRLFSQQWWKHLVAERQPRRTCPS</sequence>
<dbReference type="Proteomes" id="UP001274830">
    <property type="component" value="Unassembled WGS sequence"/>
</dbReference>
<dbReference type="EMBL" id="JAUTXT010000007">
    <property type="protein sequence ID" value="KAK3677343.1"/>
    <property type="molecule type" value="Genomic_DNA"/>
</dbReference>
<comment type="caution">
    <text evidence="1">The sequence shown here is derived from an EMBL/GenBank/DDBJ whole genome shotgun (WGS) entry which is preliminary data.</text>
</comment>